<dbReference type="Gene3D" id="3.60.21.10">
    <property type="match status" value="1"/>
</dbReference>
<accession>A0A380K7M8</accession>
<dbReference type="Pfam" id="PF02872">
    <property type="entry name" value="5_nucleotid_C"/>
    <property type="match status" value="1"/>
</dbReference>
<dbReference type="PANTHER" id="PTHR11575">
    <property type="entry name" value="5'-NUCLEOTIDASE-RELATED"/>
    <property type="match status" value="1"/>
</dbReference>
<sequence length="741" mass="79323">MKKKSLLLSTVLISTTLLAGQVAADETEVTLAQESNVSQQASVLSSEEATSSAVETSTPLAEVAEVTAEPTNQEQEEATAATTEDASAADNQSEELGSASETNSDYAITVLHTNDMHGRIVEESSVIGTPKLAEAVKESRSQGTTLVLDSGDAFQGLPISNSTKGEDMATLMNEIGYDAMAIGNHEFDFGLDQLKKLKELLQFPLLSANTYVNGARLFEASTIIDKNKEVVGDEVVVIGVTTPETATKTHPRNVVGVTFSDPIAEVTSVIAEIEARAKAEGKSYNKYIILAHLGVDTTTPTEWQGSTLAEALSQNALLSGKNVLVLDGHSHTAKVDTYGNVTYNQTGSYLNHIGKIVLNSERVLENSLITTEAGKALKEDETVAALVKTIQEKYAAENAVVVLDKSPVELNGQRENVRVRETNLGNIVADALYDYGQTGFSHPTDLAVTNGGGLRETIQKDKPITKGDIIAVLPFGNIISQIEVTGQQIKDMFIKSLGSINQVDSNGNVVLDENGQPLLEPSGGFLQISGARVYYDTTLPADQRVLAIQILDHESQTYKDLVLDKVYYLATNDFLAAGGDGYTMLGGSREEGPSMDGVFADFLAKADLTKYAVINPNSRTISIKASELATYLTSKETKPTKDNTQQSTQNTTTTTTLELSPSGQTQTITVSYQTAAFKSKAQAVHEQNKVKGNIYFGQALAFADGDLLTLPLTASNRSIAAVLVGFVLLLVGLIGVRRKRH</sequence>
<dbReference type="InterPro" id="IPR036907">
    <property type="entry name" value="5'-Nucleotdase_C_sf"/>
</dbReference>
<dbReference type="InterPro" id="IPR004843">
    <property type="entry name" value="Calcineurin-like_PHP"/>
</dbReference>
<dbReference type="PANTHER" id="PTHR11575:SF24">
    <property type="entry name" value="5'-NUCLEOTIDASE"/>
    <property type="match status" value="1"/>
</dbReference>
<protein>
    <submittedName>
        <fullName evidence="7">Putative 5'-nucleotidase</fullName>
    </submittedName>
</protein>
<dbReference type="Pfam" id="PF00149">
    <property type="entry name" value="Metallophos"/>
    <property type="match status" value="1"/>
</dbReference>
<feature type="chain" id="PRO_5039757734" evidence="2">
    <location>
        <begin position="20"/>
        <end position="741"/>
    </location>
</feature>
<feature type="compositionally biased region" description="Low complexity" evidence="3">
    <location>
        <begin position="67"/>
        <end position="91"/>
    </location>
</feature>
<feature type="domain" description="Calcineurin-like phosphoesterase" evidence="5">
    <location>
        <begin position="109"/>
        <end position="332"/>
    </location>
</feature>
<dbReference type="Proteomes" id="UP000254924">
    <property type="component" value="Unassembled WGS sequence"/>
</dbReference>
<keyword evidence="8" id="KW-1185">Reference proteome</keyword>
<feature type="compositionally biased region" description="Low complexity" evidence="3">
    <location>
        <begin position="41"/>
        <end position="58"/>
    </location>
</feature>
<reference evidence="7 8" key="1">
    <citation type="submission" date="2018-06" db="EMBL/GenBank/DDBJ databases">
        <authorList>
            <consortium name="Pathogen Informatics"/>
            <person name="Doyle S."/>
        </authorList>
    </citation>
    <scope>NUCLEOTIDE SEQUENCE [LARGE SCALE GENOMIC DNA]</scope>
    <source>
        <strain evidence="7 8">NCTC12224</strain>
    </source>
</reference>
<evidence type="ECO:0000313" key="8">
    <source>
        <dbReference type="Proteomes" id="UP000254924"/>
    </source>
</evidence>
<dbReference type="InterPro" id="IPR008334">
    <property type="entry name" value="5'-Nucleotdase_C"/>
</dbReference>
<dbReference type="AlphaFoldDB" id="A0A380K7M8"/>
<organism evidence="7 8">
    <name type="scientific">Streptococcus hyointestinalis</name>
    <dbReference type="NCBI Taxonomy" id="1337"/>
    <lineage>
        <taxon>Bacteria</taxon>
        <taxon>Bacillati</taxon>
        <taxon>Bacillota</taxon>
        <taxon>Bacilli</taxon>
        <taxon>Lactobacillales</taxon>
        <taxon>Streptococcaceae</taxon>
        <taxon>Streptococcus</taxon>
    </lineage>
</organism>
<feature type="domain" description="5'-Nucleotidase C-terminal" evidence="6">
    <location>
        <begin position="411"/>
        <end position="585"/>
    </location>
</feature>
<dbReference type="GO" id="GO:0000166">
    <property type="term" value="F:nucleotide binding"/>
    <property type="evidence" value="ECO:0007669"/>
    <property type="project" value="UniProtKB-KW"/>
</dbReference>
<dbReference type="InterPro" id="IPR006146">
    <property type="entry name" value="5'-Nucleotdase_CS"/>
</dbReference>
<comment type="similarity">
    <text evidence="2">Belongs to the 5'-nucleotidase family.</text>
</comment>
<dbReference type="NCBIfam" id="NF040549">
    <property type="entry name" value="Nt5e_LPXTG"/>
    <property type="match status" value="1"/>
</dbReference>
<dbReference type="PRINTS" id="PR01607">
    <property type="entry name" value="APYRASEFAMLY"/>
</dbReference>
<gene>
    <name evidence="7" type="primary">sntC</name>
    <name evidence="7" type="ORF">NCTC12224_01321</name>
</gene>
<feature type="transmembrane region" description="Helical" evidence="4">
    <location>
        <begin position="718"/>
        <end position="736"/>
    </location>
</feature>
<dbReference type="EMBL" id="UHFN01000007">
    <property type="protein sequence ID" value="SUN61085.1"/>
    <property type="molecule type" value="Genomic_DNA"/>
</dbReference>
<keyword evidence="4" id="KW-0472">Membrane</keyword>
<dbReference type="InterPro" id="IPR029052">
    <property type="entry name" value="Metallo-depent_PP-like"/>
</dbReference>
<evidence type="ECO:0000256" key="1">
    <source>
        <dbReference type="ARBA" id="ARBA00022729"/>
    </source>
</evidence>
<feature type="region of interest" description="Disordered" evidence="3">
    <location>
        <begin position="38"/>
        <end position="103"/>
    </location>
</feature>
<feature type="signal peptide" evidence="2">
    <location>
        <begin position="1"/>
        <end position="19"/>
    </location>
</feature>
<evidence type="ECO:0000256" key="3">
    <source>
        <dbReference type="SAM" id="MobiDB-lite"/>
    </source>
</evidence>
<keyword evidence="2" id="KW-0547">Nucleotide-binding</keyword>
<dbReference type="PROSITE" id="PS00785">
    <property type="entry name" value="5_NUCLEOTIDASE_1"/>
    <property type="match status" value="1"/>
</dbReference>
<evidence type="ECO:0000313" key="7">
    <source>
        <dbReference type="EMBL" id="SUN61085.1"/>
    </source>
</evidence>
<feature type="region of interest" description="Disordered" evidence="3">
    <location>
        <begin position="634"/>
        <end position="660"/>
    </location>
</feature>
<dbReference type="OrthoDB" id="9801679at2"/>
<dbReference type="GO" id="GO:0046872">
    <property type="term" value="F:metal ion binding"/>
    <property type="evidence" value="ECO:0007669"/>
    <property type="project" value="InterPro"/>
</dbReference>
<dbReference type="Gene3D" id="3.90.780.10">
    <property type="entry name" value="5'-Nucleotidase, C-terminal domain"/>
    <property type="match status" value="1"/>
</dbReference>
<keyword evidence="1 2" id="KW-0732">Signal</keyword>
<evidence type="ECO:0000259" key="5">
    <source>
        <dbReference type="Pfam" id="PF00149"/>
    </source>
</evidence>
<name>A0A380K7M8_9STRE</name>
<feature type="compositionally biased region" description="Low complexity" evidence="3">
    <location>
        <begin position="643"/>
        <end position="656"/>
    </location>
</feature>
<dbReference type="SUPFAM" id="SSF55816">
    <property type="entry name" value="5'-nucleotidase (syn. UDP-sugar hydrolase), C-terminal domain"/>
    <property type="match status" value="1"/>
</dbReference>
<keyword evidence="4" id="KW-0812">Transmembrane</keyword>
<keyword evidence="4" id="KW-1133">Transmembrane helix</keyword>
<evidence type="ECO:0000256" key="4">
    <source>
        <dbReference type="SAM" id="Phobius"/>
    </source>
</evidence>
<dbReference type="GO" id="GO:0008253">
    <property type="term" value="F:5'-nucleotidase activity"/>
    <property type="evidence" value="ECO:0007669"/>
    <property type="project" value="TreeGrafter"/>
</dbReference>
<keyword evidence="2" id="KW-0378">Hydrolase</keyword>
<evidence type="ECO:0000256" key="2">
    <source>
        <dbReference type="RuleBase" id="RU362119"/>
    </source>
</evidence>
<dbReference type="GO" id="GO:0008768">
    <property type="term" value="F:UDP-sugar diphosphatase activity"/>
    <property type="evidence" value="ECO:0007669"/>
    <property type="project" value="TreeGrafter"/>
</dbReference>
<dbReference type="GO" id="GO:0009166">
    <property type="term" value="P:nucleotide catabolic process"/>
    <property type="evidence" value="ECO:0007669"/>
    <property type="project" value="InterPro"/>
</dbReference>
<dbReference type="NCBIfam" id="TIGR01167">
    <property type="entry name" value="LPXTG_anchor"/>
    <property type="match status" value="1"/>
</dbReference>
<dbReference type="PROSITE" id="PS00786">
    <property type="entry name" value="5_NUCLEOTIDASE_2"/>
    <property type="match status" value="1"/>
</dbReference>
<evidence type="ECO:0000259" key="6">
    <source>
        <dbReference type="Pfam" id="PF02872"/>
    </source>
</evidence>
<proteinExistence type="inferred from homology"/>
<dbReference type="InterPro" id="IPR006179">
    <property type="entry name" value="5_nucleotidase/apyrase"/>
</dbReference>
<dbReference type="GO" id="GO:0030288">
    <property type="term" value="C:outer membrane-bounded periplasmic space"/>
    <property type="evidence" value="ECO:0007669"/>
    <property type="project" value="TreeGrafter"/>
</dbReference>
<dbReference type="SUPFAM" id="SSF56300">
    <property type="entry name" value="Metallo-dependent phosphatases"/>
    <property type="match status" value="1"/>
</dbReference>